<dbReference type="Proteomes" id="UP000005408">
    <property type="component" value="Unassembled WGS sequence"/>
</dbReference>
<evidence type="ECO:0000313" key="4">
    <source>
        <dbReference type="Proteomes" id="UP000005408"/>
    </source>
</evidence>
<feature type="compositionally biased region" description="Polar residues" evidence="2">
    <location>
        <begin position="275"/>
        <end position="284"/>
    </location>
</feature>
<name>A0A8W8N4W8_MAGGI</name>
<evidence type="ECO:0000313" key="3">
    <source>
        <dbReference type="EnsemblMetazoa" id="G4647.3:cds"/>
    </source>
</evidence>
<proteinExistence type="predicted"/>
<sequence length="838" mass="96811">MAFVLAPSDSRPRDLKTSNNTSTDNPLYQDFRFKGYPAEGFFNPHNPQYKRNSAAEMNGTDTSRYFGKTQHFDTARKVEPVAPKPQAPEIVTYHPGDARPKIDEGHKSLQYGSNDPRIAESQQVRPGPMRGMDFDRGENDRDRLRKEMVETEQDRQRIRYQEQLRMRDRDEERKRDMEMLKNYNPWGRPGGGAPMADTRKQKFTEYQLDPSEDTEYKDKWEPAYPELEKIDFRKEIAQDRVGYDPSGPRDRTRFEQMKRDPAPNADSPKNKSPFESRNGQTQQDGMVPNLPIGPNGSIVDRLGTPGGGAPLRTVSGNHVKTHLNTAKIIHFQDRSRPEVENVMRYEKSPHDQQEYANDLKMQQKQESLRNQEEKLHTLKQELDHLKAAATDRRPGNHLRLKRKLYNSMDAIELMKVQARDSFQERRQLDEYDPWGKGIGNPLRNSDGYLKNIRRSFRSRKNGYGDSYERGGNPRTAPDTYRSATNPFEEYDNLGRTGKPRKPNMEMHPIYHPFGRSGGGAPVKDDAGKVNTILHGHSDRHYLSNNLSDYEKRQNAIKAKIYYAELGEQLEVQNYKRQKEKEEKRRPIGELAVLINDKVVGKPRRNPVTGLLENHHLGNSDVSLQHGELAVIIDDKLTGKPRRDPITGSLRNHHLGNSDVSLQKMGSQPRNIAEQKQYHDFLDNMNEERSRKNALGKMKDFQEGKKHYDTMDNLWGRPGGGAPKGYTMRKFNLDEIIHRPTHDKATEEYVRKHDWSEVEPEKFFLKDDDAYYATQRSPRQNPMLSARDIQEGRLSPGSMPKKFIKSTVTSTHANMYDYREDYPQKDYRVGAPYATVNEG</sequence>
<feature type="compositionally biased region" description="Basic and acidic residues" evidence="2">
    <location>
        <begin position="132"/>
        <end position="179"/>
    </location>
</feature>
<organism evidence="3 4">
    <name type="scientific">Magallana gigas</name>
    <name type="common">Pacific oyster</name>
    <name type="synonym">Crassostrea gigas</name>
    <dbReference type="NCBI Taxonomy" id="29159"/>
    <lineage>
        <taxon>Eukaryota</taxon>
        <taxon>Metazoa</taxon>
        <taxon>Spiralia</taxon>
        <taxon>Lophotrochozoa</taxon>
        <taxon>Mollusca</taxon>
        <taxon>Bivalvia</taxon>
        <taxon>Autobranchia</taxon>
        <taxon>Pteriomorphia</taxon>
        <taxon>Ostreida</taxon>
        <taxon>Ostreoidea</taxon>
        <taxon>Ostreidae</taxon>
        <taxon>Magallana</taxon>
    </lineage>
</organism>
<feature type="region of interest" description="Disordered" evidence="2">
    <location>
        <begin position="238"/>
        <end position="311"/>
    </location>
</feature>
<feature type="compositionally biased region" description="Polar residues" evidence="2">
    <location>
        <begin position="17"/>
        <end position="26"/>
    </location>
</feature>
<dbReference type="EnsemblMetazoa" id="G4647.3">
    <property type="protein sequence ID" value="G4647.3:cds"/>
    <property type="gene ID" value="G4647"/>
</dbReference>
<evidence type="ECO:0000256" key="2">
    <source>
        <dbReference type="SAM" id="MobiDB-lite"/>
    </source>
</evidence>
<feature type="compositionally biased region" description="Basic and acidic residues" evidence="2">
    <location>
        <begin position="238"/>
        <end position="261"/>
    </location>
</feature>
<keyword evidence="4" id="KW-1185">Reference proteome</keyword>
<dbReference type="AlphaFoldDB" id="A0A8W8N4W8"/>
<accession>A0A8W8N4W8</accession>
<protein>
    <submittedName>
        <fullName evidence="3">Uncharacterized protein</fullName>
    </submittedName>
</protein>
<keyword evidence="1" id="KW-0175">Coiled coil</keyword>
<feature type="compositionally biased region" description="Basic and acidic residues" evidence="2">
    <location>
        <begin position="96"/>
        <end position="107"/>
    </location>
</feature>
<feature type="region of interest" description="Disordered" evidence="2">
    <location>
        <begin position="1"/>
        <end position="28"/>
    </location>
</feature>
<feature type="region of interest" description="Disordered" evidence="2">
    <location>
        <begin position="459"/>
        <end position="502"/>
    </location>
</feature>
<evidence type="ECO:0000256" key="1">
    <source>
        <dbReference type="SAM" id="Coils"/>
    </source>
</evidence>
<reference evidence="3" key="1">
    <citation type="submission" date="2022-08" db="UniProtKB">
        <authorList>
            <consortium name="EnsemblMetazoa"/>
        </authorList>
    </citation>
    <scope>IDENTIFICATION</scope>
    <source>
        <strain evidence="3">05x7-T-G4-1.051#20</strain>
    </source>
</reference>
<feature type="coiled-coil region" evidence="1">
    <location>
        <begin position="361"/>
        <end position="388"/>
    </location>
</feature>
<feature type="region of interest" description="Disordered" evidence="2">
    <location>
        <begin position="77"/>
        <end position="220"/>
    </location>
</feature>